<proteinExistence type="predicted"/>
<organism evidence="2 3">
    <name type="scientific">Brucella oryzae</name>
    <dbReference type="NCBI Taxonomy" id="335286"/>
    <lineage>
        <taxon>Bacteria</taxon>
        <taxon>Pseudomonadati</taxon>
        <taxon>Pseudomonadota</taxon>
        <taxon>Alphaproteobacteria</taxon>
        <taxon>Hyphomicrobiales</taxon>
        <taxon>Brucellaceae</taxon>
        <taxon>Brucella/Ochrobactrum group</taxon>
        <taxon>Brucella</taxon>
    </lineage>
</organism>
<dbReference type="Pfam" id="PF13751">
    <property type="entry name" value="DDE_Tnp_1_6"/>
    <property type="match status" value="1"/>
</dbReference>
<feature type="domain" description="Transposase DDE" evidence="1">
    <location>
        <begin position="7"/>
        <end position="36"/>
    </location>
</feature>
<dbReference type="Proteomes" id="UP000238493">
    <property type="component" value="Unassembled WGS sequence"/>
</dbReference>
<dbReference type="RefSeq" id="WP_342587829.1">
    <property type="nucleotide sequence ID" value="NZ_PTRC01000045.1"/>
</dbReference>
<evidence type="ECO:0000259" key="1">
    <source>
        <dbReference type="Pfam" id="PF13751"/>
    </source>
</evidence>
<name>A0A2S7IUU5_9HYPH</name>
<accession>A0A2S7IUU5</accession>
<comment type="caution">
    <text evidence="2">The sequence shown here is derived from an EMBL/GenBank/DDBJ whole genome shotgun (WGS) entry which is preliminary data.</text>
</comment>
<evidence type="ECO:0000313" key="3">
    <source>
        <dbReference type="Proteomes" id="UP000238493"/>
    </source>
</evidence>
<keyword evidence="3" id="KW-1185">Reference proteome</keyword>
<dbReference type="AlphaFoldDB" id="A0A2S7IUU5"/>
<gene>
    <name evidence="2" type="ORF">C3731_20160</name>
</gene>
<sequence>PDANPLHGHRDARYRGLVRVACQCLLQAAAQNITKIAMALNKAPGAATA</sequence>
<evidence type="ECO:0000313" key="2">
    <source>
        <dbReference type="EMBL" id="PQA71794.1"/>
    </source>
</evidence>
<dbReference type="InterPro" id="IPR025668">
    <property type="entry name" value="Tnp_DDE_dom"/>
</dbReference>
<protein>
    <submittedName>
        <fullName evidence="2">IS5/IS1182 family transposase</fullName>
    </submittedName>
</protein>
<dbReference type="EMBL" id="PTRC01000045">
    <property type="protein sequence ID" value="PQA71794.1"/>
    <property type="molecule type" value="Genomic_DNA"/>
</dbReference>
<reference evidence="2 3" key="1">
    <citation type="submission" date="2018-02" db="EMBL/GenBank/DDBJ databases">
        <title>Draft genome sequence of Ochrobactrum oryzae found in Brazil.</title>
        <authorList>
            <person name="Cerdeira L."/>
            <person name="Andrade F."/>
            <person name="Zacariotto T."/>
            <person name="Barbosa B."/>
            <person name="Santos S."/>
            <person name="Cassetari V."/>
            <person name="Lincopan N."/>
        </authorList>
    </citation>
    <scope>NUCLEOTIDE SEQUENCE [LARGE SCALE GENOMIC DNA]</scope>
    <source>
        <strain evidence="2 3">OA447</strain>
    </source>
</reference>
<feature type="non-terminal residue" evidence="2">
    <location>
        <position position="1"/>
    </location>
</feature>